<dbReference type="PANTHER" id="PTHR46586">
    <property type="entry name" value="ANKYRIN REPEAT-CONTAINING PROTEIN"/>
    <property type="match status" value="1"/>
</dbReference>
<dbReference type="EMBL" id="CAADRA010000344">
    <property type="protein sequence ID" value="VFT79822.1"/>
    <property type="molecule type" value="Genomic_DNA"/>
</dbReference>
<dbReference type="SUPFAM" id="SSF48403">
    <property type="entry name" value="Ankyrin repeat"/>
    <property type="match status" value="1"/>
</dbReference>
<dbReference type="Gene3D" id="1.25.40.20">
    <property type="entry name" value="Ankyrin repeat-containing domain"/>
    <property type="match status" value="2"/>
</dbReference>
<keyword evidence="3" id="KW-1185">Reference proteome</keyword>
<reference evidence="2 3" key="1">
    <citation type="submission" date="2019-03" db="EMBL/GenBank/DDBJ databases">
        <authorList>
            <person name="Gaulin E."/>
            <person name="Dumas B."/>
        </authorList>
    </citation>
    <scope>NUCLEOTIDE SEQUENCE [LARGE SCALE GENOMIC DNA]</scope>
    <source>
        <strain evidence="2">CBS 568.67</strain>
    </source>
</reference>
<dbReference type="PANTHER" id="PTHR46586:SF3">
    <property type="entry name" value="ANKYRIN REPEAT-CONTAINING PROTEIN"/>
    <property type="match status" value="1"/>
</dbReference>
<dbReference type="Proteomes" id="UP000332933">
    <property type="component" value="Unassembled WGS sequence"/>
</dbReference>
<organism evidence="2 3">
    <name type="scientific">Aphanomyces stellatus</name>
    <dbReference type="NCBI Taxonomy" id="120398"/>
    <lineage>
        <taxon>Eukaryota</taxon>
        <taxon>Sar</taxon>
        <taxon>Stramenopiles</taxon>
        <taxon>Oomycota</taxon>
        <taxon>Saprolegniomycetes</taxon>
        <taxon>Saprolegniales</taxon>
        <taxon>Verrucalvaceae</taxon>
        <taxon>Aphanomyces</taxon>
    </lineage>
</organism>
<dbReference type="InterPro" id="IPR052050">
    <property type="entry name" value="SecEffector_AnkRepeat"/>
</dbReference>
<protein>
    <submittedName>
        <fullName evidence="2">Aste57867_2626 protein</fullName>
    </submittedName>
</protein>
<dbReference type="OrthoDB" id="4772757at2759"/>
<dbReference type="AlphaFoldDB" id="A0A485KAH3"/>
<dbReference type="InterPro" id="IPR002110">
    <property type="entry name" value="Ankyrin_rpt"/>
</dbReference>
<proteinExistence type="predicted"/>
<sequence>MIQTVFQSPPLFEIVVSYQNGVYEDVRPVIQAMDPLSYAILHHATILRFGWSHKGVLFHGLVESLDNFRGAFAPWYAIWGPRGLSRLVECLPTPNLLDLLHVYGAWTGDLTLVPTSPPTLLSPILVDMGAWYGHLHVLAHLEAVCPIDAMDARTMDGAAALGHLDVVAFLHRRGGRTSRALNLAASNGHLDIVRFLHEERPHEPCTKKAMDSAAGFGHLDIVRFLHAFRGEGCTRAALDGAAAQGHMDVVRFLLEHRSEGYSPWGLAVVKKSDRDEIAVLLEAHPHMCVEWQHDMEDFEAYN</sequence>
<gene>
    <name evidence="2" type="primary">Aste57867_2626</name>
    <name evidence="1" type="ORF">As57867_002619</name>
    <name evidence="2" type="ORF">ASTE57867_2626</name>
</gene>
<evidence type="ECO:0000313" key="3">
    <source>
        <dbReference type="Proteomes" id="UP000332933"/>
    </source>
</evidence>
<dbReference type="InterPro" id="IPR036770">
    <property type="entry name" value="Ankyrin_rpt-contain_sf"/>
</dbReference>
<reference evidence="1" key="2">
    <citation type="submission" date="2019-06" db="EMBL/GenBank/DDBJ databases">
        <title>Genomics analysis of Aphanomyces spp. identifies a new class of oomycete effector associated with host adaptation.</title>
        <authorList>
            <person name="Gaulin E."/>
        </authorList>
    </citation>
    <scope>NUCLEOTIDE SEQUENCE</scope>
    <source>
        <strain evidence="1">CBS 578.67</strain>
    </source>
</reference>
<evidence type="ECO:0000313" key="2">
    <source>
        <dbReference type="EMBL" id="VFT79822.1"/>
    </source>
</evidence>
<dbReference type="Pfam" id="PF12796">
    <property type="entry name" value="Ank_2"/>
    <property type="match status" value="1"/>
</dbReference>
<name>A0A485KAH3_9STRA</name>
<dbReference type="EMBL" id="VJMH01000344">
    <property type="protein sequence ID" value="KAF0716861.1"/>
    <property type="molecule type" value="Genomic_DNA"/>
</dbReference>
<accession>A0A485KAH3</accession>
<evidence type="ECO:0000313" key="1">
    <source>
        <dbReference type="EMBL" id="KAF0716861.1"/>
    </source>
</evidence>